<dbReference type="RefSeq" id="WP_021694847.1">
    <property type="nucleotide sequence ID" value="NZ_BATB01000046.1"/>
</dbReference>
<dbReference type="Proteomes" id="UP000016566">
    <property type="component" value="Unassembled WGS sequence"/>
</dbReference>
<dbReference type="OrthoDB" id="9810895at2"/>
<keyword evidence="3" id="KW-1185">Reference proteome</keyword>
<feature type="signal peptide" evidence="1">
    <location>
        <begin position="1"/>
        <end position="23"/>
    </location>
</feature>
<dbReference type="STRING" id="1337093.MBELCI_2798"/>
<proteinExistence type="predicted"/>
<dbReference type="EMBL" id="BATB01000046">
    <property type="protein sequence ID" value="GAD56746.1"/>
    <property type="molecule type" value="Genomic_DNA"/>
</dbReference>
<accession>U2YN99</accession>
<evidence type="ECO:0000313" key="2">
    <source>
        <dbReference type="EMBL" id="GAD56746.1"/>
    </source>
</evidence>
<organism evidence="2 3">
    <name type="scientific">Limimaricola cinnabarinus LL-001</name>
    <dbReference type="NCBI Taxonomy" id="1337093"/>
    <lineage>
        <taxon>Bacteria</taxon>
        <taxon>Pseudomonadati</taxon>
        <taxon>Pseudomonadota</taxon>
        <taxon>Alphaproteobacteria</taxon>
        <taxon>Rhodobacterales</taxon>
        <taxon>Paracoccaceae</taxon>
        <taxon>Limimaricola</taxon>
    </lineage>
</organism>
<name>U2YN99_9RHOB</name>
<reference evidence="2" key="1">
    <citation type="journal article" date="2013" name="Genome Announc.">
        <title>Draft Genome Sequence of Loktanella cinnabarina LL-001T, Isolated from Deep-Sea Floor Sediment.</title>
        <authorList>
            <person name="Nishi S."/>
            <person name="Tsubouchi T."/>
            <person name="Takaki Y."/>
            <person name="Koyanagi R."/>
            <person name="Satoh N."/>
            <person name="Maruyama T."/>
            <person name="Hatada Y."/>
        </authorList>
    </citation>
    <scope>NUCLEOTIDE SEQUENCE [LARGE SCALE GENOMIC DNA]</scope>
    <source>
        <strain evidence="2">LL-001</strain>
    </source>
</reference>
<keyword evidence="1" id="KW-0732">Signal</keyword>
<comment type="caution">
    <text evidence="2">The sequence shown here is derived from an EMBL/GenBank/DDBJ whole genome shotgun (WGS) entry which is preliminary data.</text>
</comment>
<dbReference type="PROSITE" id="PS51257">
    <property type="entry name" value="PROKAR_LIPOPROTEIN"/>
    <property type="match status" value="1"/>
</dbReference>
<keyword evidence="2" id="KW-0449">Lipoprotein</keyword>
<dbReference type="AlphaFoldDB" id="U2YN99"/>
<evidence type="ECO:0000256" key="1">
    <source>
        <dbReference type="SAM" id="SignalP"/>
    </source>
</evidence>
<protein>
    <submittedName>
        <fullName evidence="2">Lipoprotein, putative</fullName>
    </submittedName>
</protein>
<gene>
    <name evidence="2" type="ORF">MBELCI_2798</name>
</gene>
<evidence type="ECO:0000313" key="3">
    <source>
        <dbReference type="Proteomes" id="UP000016566"/>
    </source>
</evidence>
<sequence>MFKRLMTTGLLFGMAATAPPATAQGCAPRDYIVDKLENRYAESLAGAGLQGRSQAMLELWSNPESGSFTVLLTSPEGLSCIISHGSDYFAIEQKEGIEGDLG</sequence>
<dbReference type="eggNOG" id="ENOG5033F92">
    <property type="taxonomic scope" value="Bacteria"/>
</dbReference>
<feature type="chain" id="PRO_5004637645" evidence="1">
    <location>
        <begin position="24"/>
        <end position="102"/>
    </location>
</feature>